<dbReference type="PROSITE" id="PS01125">
    <property type="entry name" value="ROK"/>
    <property type="match status" value="1"/>
</dbReference>
<dbReference type="Pfam" id="PF09339">
    <property type="entry name" value="HTH_IclR"/>
    <property type="match status" value="1"/>
</dbReference>
<evidence type="ECO:0000313" key="3">
    <source>
        <dbReference type="EMBL" id="RIE06771.1"/>
    </source>
</evidence>
<dbReference type="RefSeq" id="WP_119088440.1">
    <property type="nucleotide sequence ID" value="NZ_QXIS01000004.1"/>
</dbReference>
<dbReference type="Gene3D" id="1.10.10.10">
    <property type="entry name" value="Winged helix-like DNA-binding domain superfamily/Winged helix DNA-binding domain"/>
    <property type="match status" value="1"/>
</dbReference>
<evidence type="ECO:0000256" key="1">
    <source>
        <dbReference type="ARBA" id="ARBA00006479"/>
    </source>
</evidence>
<comment type="caution">
    <text evidence="3">The sequence shown here is derived from an EMBL/GenBank/DDBJ whole genome shotgun (WGS) entry which is preliminary data.</text>
</comment>
<dbReference type="SUPFAM" id="SSF53067">
    <property type="entry name" value="Actin-like ATPase domain"/>
    <property type="match status" value="1"/>
</dbReference>
<evidence type="ECO:0000313" key="4">
    <source>
        <dbReference type="Proteomes" id="UP000266328"/>
    </source>
</evidence>
<dbReference type="OrthoDB" id="9810372at2"/>
<gene>
    <name evidence="3" type="ORF">SMC7_00555</name>
</gene>
<accession>A0A398D5K5</accession>
<sequence length="406" mass="43968">MTTKPKASKHIGKNQTSIKAENTSSILRTVHGTNNTSRADLVRLTGLTAPTVSRIVSFLVEQGVVTESPGASVGVGRKPVVLHFNGRSRYIVAIDFSWAHVRTALMDLGGGILDHTERTIDPKGSIKTEFERVLETVQELLNRHRGVKVIGLGFSAPGLINSEAGVVISVPNFPSIRNLQARQLLQTRFGFPTFVINDANAEAVAEKFFGQGRDASDFVLVHLGYGIGAGIIVGGRLYTGNFGVSGEIGHTSVDRRHGKWCDCGNRGCVELYAGLRGILEDASAQIGRQLSFAELQQLGAEGDAKVLGVLKEKGELIGYTIVNLVNLLAPQRIIVTGQVAALGAPILEPMKRIITERCFYHTADQISITLSSLSENSTLLGAMTVVLDDFLENPYDFLTVREERRH</sequence>
<keyword evidence="4" id="KW-1185">Reference proteome</keyword>
<dbReference type="InterPro" id="IPR036390">
    <property type="entry name" value="WH_DNA-bd_sf"/>
</dbReference>
<reference evidence="3 4" key="1">
    <citation type="submission" date="2018-09" db="EMBL/GenBank/DDBJ databases">
        <title>Discovery and Ecogenomic Context for Candidatus Cryosericales, a Global Caldiserica Order Active in Thawing Permafrost.</title>
        <authorList>
            <person name="Martinez M.A."/>
            <person name="Woodcroft B.J."/>
            <person name="Ignacio Espinoza J.C."/>
            <person name="Zayed A."/>
            <person name="Singleton C.M."/>
            <person name="Boyd J."/>
            <person name="Li Y.-F."/>
            <person name="Purvine S."/>
            <person name="Maughan H."/>
            <person name="Hodgkins S.B."/>
            <person name="Anderson D."/>
            <person name="Sederholm M."/>
            <person name="Temperton B."/>
            <person name="Saleska S.R."/>
            <person name="Tyson G.W."/>
            <person name="Rich V.I."/>
        </authorList>
    </citation>
    <scope>NUCLEOTIDE SEQUENCE [LARGE SCALE GENOMIC DNA]</scope>
    <source>
        <strain evidence="3 4">SMC7</strain>
    </source>
</reference>
<feature type="domain" description="HTH iclR-type" evidence="2">
    <location>
        <begin position="21"/>
        <end position="67"/>
    </location>
</feature>
<organism evidence="3 4">
    <name type="scientific">Candidatus Cryosericum terrychapinii</name>
    <dbReference type="NCBI Taxonomy" id="2290919"/>
    <lineage>
        <taxon>Bacteria</taxon>
        <taxon>Pseudomonadati</taxon>
        <taxon>Caldisericota/Cryosericota group</taxon>
        <taxon>Candidatus Cryosericota</taxon>
        <taxon>Candidatus Cryosericia</taxon>
        <taxon>Candidatus Cryosericales</taxon>
        <taxon>Candidatus Cryosericaceae</taxon>
        <taxon>Candidatus Cryosericum</taxon>
    </lineage>
</organism>
<dbReference type="InterPro" id="IPR000600">
    <property type="entry name" value="ROK"/>
</dbReference>
<dbReference type="PANTHER" id="PTHR18964">
    <property type="entry name" value="ROK (REPRESSOR, ORF, KINASE) FAMILY"/>
    <property type="match status" value="1"/>
</dbReference>
<dbReference type="EMBL" id="QXIS01000004">
    <property type="protein sequence ID" value="RIE06771.1"/>
    <property type="molecule type" value="Genomic_DNA"/>
</dbReference>
<dbReference type="InterPro" id="IPR043129">
    <property type="entry name" value="ATPase_NBD"/>
</dbReference>
<dbReference type="AlphaFoldDB" id="A0A398D5K5"/>
<comment type="similarity">
    <text evidence="1">Belongs to the ROK (NagC/XylR) family.</text>
</comment>
<name>A0A398D5K5_9BACT</name>
<protein>
    <submittedName>
        <fullName evidence="3">ROK family transcriptional regulator</fullName>
    </submittedName>
</protein>
<proteinExistence type="inferred from homology"/>
<dbReference type="InterPro" id="IPR036388">
    <property type="entry name" value="WH-like_DNA-bd_sf"/>
</dbReference>
<dbReference type="Proteomes" id="UP000266328">
    <property type="component" value="Unassembled WGS sequence"/>
</dbReference>
<dbReference type="InterPro" id="IPR005471">
    <property type="entry name" value="Tscrpt_reg_IclR_N"/>
</dbReference>
<dbReference type="PANTHER" id="PTHR18964:SF149">
    <property type="entry name" value="BIFUNCTIONAL UDP-N-ACETYLGLUCOSAMINE 2-EPIMERASE_N-ACETYLMANNOSAMINE KINASE"/>
    <property type="match status" value="1"/>
</dbReference>
<dbReference type="Gene3D" id="3.30.420.40">
    <property type="match status" value="2"/>
</dbReference>
<evidence type="ECO:0000259" key="2">
    <source>
        <dbReference type="Pfam" id="PF09339"/>
    </source>
</evidence>
<dbReference type="SUPFAM" id="SSF46785">
    <property type="entry name" value="Winged helix' DNA-binding domain"/>
    <property type="match status" value="1"/>
</dbReference>
<dbReference type="InterPro" id="IPR049874">
    <property type="entry name" value="ROK_cs"/>
</dbReference>
<dbReference type="Pfam" id="PF00480">
    <property type="entry name" value="ROK"/>
    <property type="match status" value="1"/>
</dbReference>